<feature type="transmembrane region" description="Helical" evidence="1">
    <location>
        <begin position="156"/>
        <end position="176"/>
    </location>
</feature>
<dbReference type="Gene3D" id="3.40.720.10">
    <property type="entry name" value="Alkaline Phosphatase, subunit A"/>
    <property type="match status" value="1"/>
</dbReference>
<feature type="transmembrane region" description="Helical" evidence="1">
    <location>
        <begin position="12"/>
        <end position="35"/>
    </location>
</feature>
<name>A0A419EWA8_9BACT</name>
<reference evidence="3 4" key="1">
    <citation type="journal article" date="2017" name="ISME J.">
        <title>Energy and carbon metabolisms in a deep terrestrial subsurface fluid microbial community.</title>
        <authorList>
            <person name="Momper L."/>
            <person name="Jungbluth S.P."/>
            <person name="Lee M.D."/>
            <person name="Amend J.P."/>
        </authorList>
    </citation>
    <scope>NUCLEOTIDE SEQUENCE [LARGE SCALE GENOMIC DNA]</scope>
    <source>
        <strain evidence="3">SURF_17</strain>
    </source>
</reference>
<evidence type="ECO:0000256" key="1">
    <source>
        <dbReference type="SAM" id="Phobius"/>
    </source>
</evidence>
<keyword evidence="1" id="KW-1133">Transmembrane helix</keyword>
<dbReference type="InterPro" id="IPR052701">
    <property type="entry name" value="GAG_Ulvan_Degrading_Sulfatases"/>
</dbReference>
<gene>
    <name evidence="3" type="ORF">C4532_12310</name>
</gene>
<dbReference type="PANTHER" id="PTHR43751:SF3">
    <property type="entry name" value="SULFATASE N-TERMINAL DOMAIN-CONTAINING PROTEIN"/>
    <property type="match status" value="1"/>
</dbReference>
<dbReference type="InterPro" id="IPR017850">
    <property type="entry name" value="Alkaline_phosphatase_core_sf"/>
</dbReference>
<evidence type="ECO:0000313" key="3">
    <source>
        <dbReference type="EMBL" id="RJP68752.1"/>
    </source>
</evidence>
<dbReference type="Pfam" id="PF00884">
    <property type="entry name" value="Sulfatase"/>
    <property type="match status" value="1"/>
</dbReference>
<accession>A0A419EWA8</accession>
<feature type="transmembrane region" description="Helical" evidence="1">
    <location>
        <begin position="124"/>
        <end position="144"/>
    </location>
</feature>
<dbReference type="AlphaFoldDB" id="A0A419EWA8"/>
<comment type="caution">
    <text evidence="3">The sequence shown here is derived from an EMBL/GenBank/DDBJ whole genome shotgun (WGS) entry which is preliminary data.</text>
</comment>
<keyword evidence="1" id="KW-0812">Transmembrane</keyword>
<dbReference type="Proteomes" id="UP000285961">
    <property type="component" value="Unassembled WGS sequence"/>
</dbReference>
<dbReference type="SUPFAM" id="SSF53649">
    <property type="entry name" value="Alkaline phosphatase-like"/>
    <property type="match status" value="1"/>
</dbReference>
<protein>
    <recommendedName>
        <fullName evidence="2">Sulfatase N-terminal domain-containing protein</fullName>
    </recommendedName>
</protein>
<dbReference type="PANTHER" id="PTHR43751">
    <property type="entry name" value="SULFATASE"/>
    <property type="match status" value="1"/>
</dbReference>
<feature type="domain" description="Sulfatase N-terminal" evidence="2">
    <location>
        <begin position="202"/>
        <end position="536"/>
    </location>
</feature>
<sequence length="652" mass="73327">MKRIRCTYEATFPLLGCMFGTIASFVLLEVFFLSSKPSWFSGMSILERIELVNNSLFILFTASLILWLGLFSIALLLSEQKKVRDGLLWCCWLLVSLFFVAVILTNLETVIYTLTEWSVYDLSGLNNAILLVLLVNLAVLLVLRRRVQVSRFFSSYGWKMPSVVLLLFLATFPLVLKKVGFAAPAQGSLGESSMADAPGYRPNIVLFSADGLDTRYLGVYGYEKETTPNLSKLRNLIIYTRAYCNGGDTRSSTVSILTGKNPLTTGVIDGTRILREEDAFHHLPHILASAGYFCIDLNDGIMASSSKGNLREGFHFENFSGTGYEVGLNPLEKQWARLHGRVPSYFSNVITRRLGIELYFLKELIERNSNKILFMADLTKTAWILLPTDLDTATTGIKDRLLIGRFKELITETEQPFFVHLHLMSTHSLRAVTMSAEQGKSVQDVYDQLVSTVDGYLGEIIEILEKNDKFDDTLIVFHTDHGLTYQFKHIISSLGELTGYPLPLVVHLPGQKERIIIEESVQYLDIAPSILAFLGIPIPDWMEGNVIFTRSINELRIPRSRPLIAATSLIALDRSDKSHRNNDAPNEVVAVRMVLGDMCYTYLAGSASGSLHDLSRSAYDFKEIRQPELVQHYHEILCKELEKKETSVSCPQ</sequence>
<proteinExistence type="predicted"/>
<evidence type="ECO:0000259" key="2">
    <source>
        <dbReference type="Pfam" id="PF00884"/>
    </source>
</evidence>
<evidence type="ECO:0000313" key="4">
    <source>
        <dbReference type="Proteomes" id="UP000285961"/>
    </source>
</evidence>
<keyword evidence="1" id="KW-0472">Membrane</keyword>
<dbReference type="InterPro" id="IPR000917">
    <property type="entry name" value="Sulfatase_N"/>
</dbReference>
<feature type="transmembrane region" description="Helical" evidence="1">
    <location>
        <begin position="55"/>
        <end position="77"/>
    </location>
</feature>
<dbReference type="EMBL" id="QZKI01000089">
    <property type="protein sequence ID" value="RJP68752.1"/>
    <property type="molecule type" value="Genomic_DNA"/>
</dbReference>
<organism evidence="3 4">
    <name type="scientific">Candidatus Abyssobacteria bacterium SURF_17</name>
    <dbReference type="NCBI Taxonomy" id="2093361"/>
    <lineage>
        <taxon>Bacteria</taxon>
        <taxon>Pseudomonadati</taxon>
        <taxon>Candidatus Hydrogenedentota</taxon>
        <taxon>Candidatus Abyssobacteria</taxon>
    </lineage>
</organism>
<feature type="transmembrane region" description="Helical" evidence="1">
    <location>
        <begin position="86"/>
        <end position="104"/>
    </location>
</feature>